<gene>
    <name evidence="1" type="ORF">SAMN05421788_108221</name>
</gene>
<evidence type="ECO:0000313" key="2">
    <source>
        <dbReference type="Proteomes" id="UP000186917"/>
    </source>
</evidence>
<keyword evidence="2" id="KW-1185">Reference proteome</keyword>
<evidence type="ECO:0000313" key="1">
    <source>
        <dbReference type="EMBL" id="SIT29115.1"/>
    </source>
</evidence>
<dbReference type="KEGG" id="fln:FLA_1645"/>
<sequence>MSNIQLTFVNDSNDKNNSQIVIFQQNQSANTDAPSVAWKVIKNCGQGFSHPFVYPAASQIAATDSYGNISPRLAAASGSEFQFVLDDSGHAISSSNNASYTQDITLSNKLEEGAINASIYKDGRLLATTTNIEPGVKASFNFKPTIWVGVGSQIEEGSLINTSLASKVSTEISLEGIKSASIVMTGGGASSDAAPLKFELENIVYS</sequence>
<dbReference type="Proteomes" id="UP000186917">
    <property type="component" value="Unassembled WGS sequence"/>
</dbReference>
<dbReference type="OrthoDB" id="8891769at2"/>
<dbReference type="AlphaFoldDB" id="A0A173MDH1"/>
<dbReference type="RefSeq" id="WP_076381237.1">
    <property type="nucleotide sequence ID" value="NZ_AP017422.1"/>
</dbReference>
<reference evidence="2" key="1">
    <citation type="submission" date="2017-01" db="EMBL/GenBank/DDBJ databases">
        <authorList>
            <person name="Varghese N."/>
            <person name="Submissions S."/>
        </authorList>
    </citation>
    <scope>NUCLEOTIDE SEQUENCE [LARGE SCALE GENOMIC DNA]</scope>
    <source>
        <strain evidence="2">DSM 21054</strain>
    </source>
</reference>
<name>A0A173MDH1_9BACT</name>
<proteinExistence type="predicted"/>
<accession>A0A173MDH1</accession>
<evidence type="ECO:0008006" key="3">
    <source>
        <dbReference type="Google" id="ProtNLM"/>
    </source>
</evidence>
<organism evidence="1 2">
    <name type="scientific">Filimonas lacunae</name>
    <dbReference type="NCBI Taxonomy" id="477680"/>
    <lineage>
        <taxon>Bacteria</taxon>
        <taxon>Pseudomonadati</taxon>
        <taxon>Bacteroidota</taxon>
        <taxon>Chitinophagia</taxon>
        <taxon>Chitinophagales</taxon>
        <taxon>Chitinophagaceae</taxon>
        <taxon>Filimonas</taxon>
    </lineage>
</organism>
<protein>
    <recommendedName>
        <fullName evidence="3">Aromatic ring-opening dioxygenase LigA</fullName>
    </recommendedName>
</protein>
<dbReference type="EMBL" id="FTOR01000008">
    <property type="protein sequence ID" value="SIT29115.1"/>
    <property type="molecule type" value="Genomic_DNA"/>
</dbReference>